<dbReference type="InterPro" id="IPR001304">
    <property type="entry name" value="C-type_lectin-like"/>
</dbReference>
<sequence>ASGACAAGWNHIGVRCYKYFGSEQQFTDAKKSCISEGAMLAKVHTQEVNDAVSEFVRDIGGTSEFWIGLTRTNDQNEWRWMDGASLIDDDGKWASNEPGSTENCAKIKVEADQNQKYFWFGYTCGHAYSYVCEKGN</sequence>
<dbReference type="STRING" id="283909.R7VB58"/>
<dbReference type="PANTHER" id="PTHR22801:SF63">
    <property type="entry name" value="C-TYPE LECTIN DOMAIN-CONTAINING PROTEIN"/>
    <property type="match status" value="1"/>
</dbReference>
<reference evidence="4" key="1">
    <citation type="submission" date="2012-12" db="EMBL/GenBank/DDBJ databases">
        <authorList>
            <person name="Hellsten U."/>
            <person name="Grimwood J."/>
            <person name="Chapman J.A."/>
            <person name="Shapiro H."/>
            <person name="Aerts A."/>
            <person name="Otillar R.P."/>
            <person name="Terry A.Y."/>
            <person name="Boore J.L."/>
            <person name="Simakov O."/>
            <person name="Marletaz F."/>
            <person name="Cho S.-J."/>
            <person name="Edsinger-Gonzales E."/>
            <person name="Havlak P."/>
            <person name="Kuo D.-H."/>
            <person name="Larsson T."/>
            <person name="Lv J."/>
            <person name="Arendt D."/>
            <person name="Savage R."/>
            <person name="Osoegawa K."/>
            <person name="de Jong P."/>
            <person name="Lindberg D.R."/>
            <person name="Seaver E.C."/>
            <person name="Weisblat D.A."/>
            <person name="Putnam N.H."/>
            <person name="Grigoriev I.V."/>
            <person name="Rokhsar D.S."/>
        </authorList>
    </citation>
    <scope>NUCLEOTIDE SEQUENCE</scope>
    <source>
        <strain evidence="4">I ESC-2004</strain>
    </source>
</reference>
<dbReference type="Proteomes" id="UP000014760">
    <property type="component" value="Unassembled WGS sequence"/>
</dbReference>
<dbReference type="InterPro" id="IPR016186">
    <property type="entry name" value="C-type_lectin-like/link_sf"/>
</dbReference>
<dbReference type="EMBL" id="KB293527">
    <property type="protein sequence ID" value="ELU15854.1"/>
    <property type="molecule type" value="Genomic_DNA"/>
</dbReference>
<evidence type="ECO:0000313" key="3">
    <source>
        <dbReference type="EnsemblMetazoa" id="CapteP145637"/>
    </source>
</evidence>
<dbReference type="HOGENOM" id="CLU_049894_10_1_1"/>
<dbReference type="Pfam" id="PF00059">
    <property type="entry name" value="Lectin_C"/>
    <property type="match status" value="1"/>
</dbReference>
<organism evidence="2">
    <name type="scientific">Capitella teleta</name>
    <name type="common">Polychaete worm</name>
    <dbReference type="NCBI Taxonomy" id="283909"/>
    <lineage>
        <taxon>Eukaryota</taxon>
        <taxon>Metazoa</taxon>
        <taxon>Spiralia</taxon>
        <taxon>Lophotrochozoa</taxon>
        <taxon>Annelida</taxon>
        <taxon>Polychaeta</taxon>
        <taxon>Sedentaria</taxon>
        <taxon>Scolecida</taxon>
        <taxon>Capitellidae</taxon>
        <taxon>Capitella</taxon>
    </lineage>
</organism>
<dbReference type="EMBL" id="AMQN01037371">
    <property type="status" value="NOT_ANNOTATED_CDS"/>
    <property type="molecule type" value="Genomic_DNA"/>
</dbReference>
<dbReference type="SMART" id="SM00034">
    <property type="entry name" value="CLECT"/>
    <property type="match status" value="1"/>
</dbReference>
<dbReference type="SUPFAM" id="SSF56436">
    <property type="entry name" value="C-type lectin-like"/>
    <property type="match status" value="1"/>
</dbReference>
<dbReference type="Gene3D" id="3.10.100.10">
    <property type="entry name" value="Mannose-Binding Protein A, subunit A"/>
    <property type="match status" value="1"/>
</dbReference>
<gene>
    <name evidence="2" type="ORF">CAPTEDRAFT_145637</name>
</gene>
<dbReference type="OMA" id="NESIWRF"/>
<proteinExistence type="predicted"/>
<dbReference type="PANTHER" id="PTHR22801">
    <property type="entry name" value="LITHOSTATHINE"/>
    <property type="match status" value="1"/>
</dbReference>
<name>R7VB58_CAPTE</name>
<dbReference type="CDD" id="cd00037">
    <property type="entry name" value="CLECT"/>
    <property type="match status" value="1"/>
</dbReference>
<dbReference type="InterPro" id="IPR050801">
    <property type="entry name" value="Ca-Dep_Lectins_ImmuneDev"/>
</dbReference>
<evidence type="ECO:0000313" key="2">
    <source>
        <dbReference type="EMBL" id="ELU15854.1"/>
    </source>
</evidence>
<feature type="domain" description="C-type lectin" evidence="1">
    <location>
        <begin position="12"/>
        <end position="133"/>
    </location>
</feature>
<reference evidence="3" key="3">
    <citation type="submission" date="2015-06" db="UniProtKB">
        <authorList>
            <consortium name="EnsemblMetazoa"/>
        </authorList>
    </citation>
    <scope>IDENTIFICATION</scope>
</reference>
<dbReference type="AlphaFoldDB" id="R7VB58"/>
<dbReference type="OrthoDB" id="6337382at2759"/>
<dbReference type="PROSITE" id="PS50041">
    <property type="entry name" value="C_TYPE_LECTIN_2"/>
    <property type="match status" value="1"/>
</dbReference>
<keyword evidence="4" id="KW-1185">Reference proteome</keyword>
<reference evidence="2 4" key="2">
    <citation type="journal article" date="2013" name="Nature">
        <title>Insights into bilaterian evolution from three spiralian genomes.</title>
        <authorList>
            <person name="Simakov O."/>
            <person name="Marletaz F."/>
            <person name="Cho S.J."/>
            <person name="Edsinger-Gonzales E."/>
            <person name="Havlak P."/>
            <person name="Hellsten U."/>
            <person name="Kuo D.H."/>
            <person name="Larsson T."/>
            <person name="Lv J."/>
            <person name="Arendt D."/>
            <person name="Savage R."/>
            <person name="Osoegawa K."/>
            <person name="de Jong P."/>
            <person name="Grimwood J."/>
            <person name="Chapman J.A."/>
            <person name="Shapiro H."/>
            <person name="Aerts A."/>
            <person name="Otillar R.P."/>
            <person name="Terry A.Y."/>
            <person name="Boore J.L."/>
            <person name="Grigoriev I.V."/>
            <person name="Lindberg D.R."/>
            <person name="Seaver E.C."/>
            <person name="Weisblat D.A."/>
            <person name="Putnam N.H."/>
            <person name="Rokhsar D.S."/>
        </authorList>
    </citation>
    <scope>NUCLEOTIDE SEQUENCE</scope>
    <source>
        <strain evidence="2 4">I ESC-2004</strain>
    </source>
</reference>
<feature type="non-terminal residue" evidence="2">
    <location>
        <position position="1"/>
    </location>
</feature>
<evidence type="ECO:0000313" key="4">
    <source>
        <dbReference type="Proteomes" id="UP000014760"/>
    </source>
</evidence>
<accession>R7VB58</accession>
<protein>
    <recommendedName>
        <fullName evidence="1">C-type lectin domain-containing protein</fullName>
    </recommendedName>
</protein>
<dbReference type="EnsemblMetazoa" id="CapteT145637">
    <property type="protein sequence ID" value="CapteP145637"/>
    <property type="gene ID" value="CapteG145637"/>
</dbReference>
<evidence type="ECO:0000259" key="1">
    <source>
        <dbReference type="PROSITE" id="PS50041"/>
    </source>
</evidence>
<dbReference type="InterPro" id="IPR016187">
    <property type="entry name" value="CTDL_fold"/>
</dbReference>